<accession>A0AAV8XZI2</accession>
<proteinExistence type="predicted"/>
<organism evidence="1 2">
    <name type="scientific">Aromia moschata</name>
    <dbReference type="NCBI Taxonomy" id="1265417"/>
    <lineage>
        <taxon>Eukaryota</taxon>
        <taxon>Metazoa</taxon>
        <taxon>Ecdysozoa</taxon>
        <taxon>Arthropoda</taxon>
        <taxon>Hexapoda</taxon>
        <taxon>Insecta</taxon>
        <taxon>Pterygota</taxon>
        <taxon>Neoptera</taxon>
        <taxon>Endopterygota</taxon>
        <taxon>Coleoptera</taxon>
        <taxon>Polyphaga</taxon>
        <taxon>Cucujiformia</taxon>
        <taxon>Chrysomeloidea</taxon>
        <taxon>Cerambycidae</taxon>
        <taxon>Cerambycinae</taxon>
        <taxon>Callichromatini</taxon>
        <taxon>Aromia</taxon>
    </lineage>
</organism>
<sequence>MLLPARCERVVTSLNRTVSGDIFPTLSSLDKTVDDLRPGRPSTSITDENIEKTGKLIRKDRRLSFRGLADITGIDKECVRHILHESFNMRKICAKMVPKGVY</sequence>
<evidence type="ECO:0000313" key="1">
    <source>
        <dbReference type="EMBL" id="KAJ8944158.1"/>
    </source>
</evidence>
<reference evidence="1" key="1">
    <citation type="journal article" date="2023" name="Insect Mol. Biol.">
        <title>Genome sequencing provides insights into the evolution of gene families encoding plant cell wall-degrading enzymes in longhorned beetles.</title>
        <authorList>
            <person name="Shin N.R."/>
            <person name="Okamura Y."/>
            <person name="Kirsch R."/>
            <person name="Pauchet Y."/>
        </authorList>
    </citation>
    <scope>NUCLEOTIDE SEQUENCE</scope>
    <source>
        <strain evidence="1">AMC_N1</strain>
    </source>
</reference>
<dbReference type="EMBL" id="JAPWTK010000265">
    <property type="protein sequence ID" value="KAJ8944158.1"/>
    <property type="molecule type" value="Genomic_DNA"/>
</dbReference>
<name>A0AAV8XZI2_9CUCU</name>
<evidence type="ECO:0000313" key="2">
    <source>
        <dbReference type="Proteomes" id="UP001162162"/>
    </source>
</evidence>
<dbReference type="AlphaFoldDB" id="A0AAV8XZI2"/>
<dbReference type="Proteomes" id="UP001162162">
    <property type="component" value="Unassembled WGS sequence"/>
</dbReference>
<dbReference type="PANTHER" id="PTHR46060:SF1">
    <property type="entry name" value="MARINER MOS1 TRANSPOSASE-LIKE PROTEIN"/>
    <property type="match status" value="1"/>
</dbReference>
<dbReference type="InterPro" id="IPR052709">
    <property type="entry name" value="Transposase-MT_Hybrid"/>
</dbReference>
<gene>
    <name evidence="1" type="ORF">NQ318_013398</name>
</gene>
<comment type="caution">
    <text evidence="1">The sequence shown here is derived from an EMBL/GenBank/DDBJ whole genome shotgun (WGS) entry which is preliminary data.</text>
</comment>
<keyword evidence="2" id="KW-1185">Reference proteome</keyword>
<protein>
    <submittedName>
        <fullName evidence="1">Uncharacterized protein</fullName>
    </submittedName>
</protein>
<dbReference type="PANTHER" id="PTHR46060">
    <property type="entry name" value="MARINER MOS1 TRANSPOSASE-LIKE PROTEIN"/>
    <property type="match status" value="1"/>
</dbReference>